<dbReference type="InterPro" id="IPR036249">
    <property type="entry name" value="Thioredoxin-like_sf"/>
</dbReference>
<dbReference type="EMBL" id="FUYS01000014">
    <property type="protein sequence ID" value="SKB92813.1"/>
    <property type="molecule type" value="Genomic_DNA"/>
</dbReference>
<organism evidence="7 8">
    <name type="scientific">Parapedobacter luteus</name>
    <dbReference type="NCBI Taxonomy" id="623280"/>
    <lineage>
        <taxon>Bacteria</taxon>
        <taxon>Pseudomonadati</taxon>
        <taxon>Bacteroidota</taxon>
        <taxon>Sphingobacteriia</taxon>
        <taxon>Sphingobacteriales</taxon>
        <taxon>Sphingobacteriaceae</taxon>
        <taxon>Parapedobacter</taxon>
    </lineage>
</organism>
<dbReference type="GO" id="GO:0016853">
    <property type="term" value="F:isomerase activity"/>
    <property type="evidence" value="ECO:0007669"/>
    <property type="project" value="UniProtKB-KW"/>
</dbReference>
<accession>A0A1T5F9F4</accession>
<evidence type="ECO:0000259" key="6">
    <source>
        <dbReference type="PROSITE" id="PS51352"/>
    </source>
</evidence>
<keyword evidence="8" id="KW-1185">Reference proteome</keyword>
<sequence>MKKKLLLCIAMGVHIWSYAQLKLSGHVSNLPDGPKLGSVVVNVPLAFGYFEDANKQLATDAAGYFNTILPLNEEKIGYLQWGNHEVFLWMRPGEDLTVELDAASGEIVFGGTMANANLLLHRLELQKAPLFYIDHRRANAAAVKDSIIRPHMEQLTTKTNLIDASPLNAGEKEFLKAELHYHFVVYFDLYVRTAKWPTDTWSTLIQDVISEETPEPKSALRGPMYYAFVDTYVGFLETRAFSARDKLPLFKTLLHATYGIESFDSLNAIYEQYGETYINWLAVKQTFDAKTAEHYLAKQVKTKFHGGELTEGKNLLDALRTSFGQSGYLSTLERSMDSLIERSVVQNDQIVIPADYRSFQSINAFVKQFAGKLVYLDVWGTWCGPCKVEMRHVQPLKERFEGKDIVFLYLDMDDDKKDAEWREYIRINALTGVHLRKNNADIQAIWSELLPADQSRHGYYPSYFLFDKNGNLVAEPVRRPSEKEALYAQLDKYLNQ</sequence>
<evidence type="ECO:0000256" key="1">
    <source>
        <dbReference type="ARBA" id="ARBA00004196"/>
    </source>
</evidence>
<dbReference type="Pfam" id="PF08534">
    <property type="entry name" value="Redoxin"/>
    <property type="match status" value="1"/>
</dbReference>
<feature type="chain" id="PRO_5012933748" evidence="5">
    <location>
        <begin position="20"/>
        <end position="496"/>
    </location>
</feature>
<dbReference type="GO" id="GO:0017004">
    <property type="term" value="P:cytochrome complex assembly"/>
    <property type="evidence" value="ECO:0007669"/>
    <property type="project" value="UniProtKB-KW"/>
</dbReference>
<dbReference type="Gene3D" id="3.40.30.10">
    <property type="entry name" value="Glutaredoxin"/>
    <property type="match status" value="1"/>
</dbReference>
<comment type="subcellular location">
    <subcellularLocation>
        <location evidence="1">Cell envelope</location>
    </subcellularLocation>
</comment>
<dbReference type="CDD" id="cd02966">
    <property type="entry name" value="TlpA_like_family"/>
    <property type="match status" value="1"/>
</dbReference>
<dbReference type="PANTHER" id="PTHR42852:SF6">
    <property type="entry name" value="THIOL:DISULFIDE INTERCHANGE PROTEIN DSBE"/>
    <property type="match status" value="1"/>
</dbReference>
<evidence type="ECO:0000256" key="3">
    <source>
        <dbReference type="ARBA" id="ARBA00023157"/>
    </source>
</evidence>
<keyword evidence="5" id="KW-0732">Signal</keyword>
<dbReference type="GO" id="GO:0016491">
    <property type="term" value="F:oxidoreductase activity"/>
    <property type="evidence" value="ECO:0007669"/>
    <property type="project" value="InterPro"/>
</dbReference>
<evidence type="ECO:0000256" key="4">
    <source>
        <dbReference type="ARBA" id="ARBA00023284"/>
    </source>
</evidence>
<keyword evidence="7" id="KW-0413">Isomerase</keyword>
<gene>
    <name evidence="7" type="ORF">SAMN05660226_03852</name>
</gene>
<dbReference type="InterPro" id="IPR013766">
    <property type="entry name" value="Thioredoxin_domain"/>
</dbReference>
<dbReference type="InterPro" id="IPR050553">
    <property type="entry name" value="Thioredoxin_ResA/DsbE_sf"/>
</dbReference>
<dbReference type="PROSITE" id="PS51352">
    <property type="entry name" value="THIOREDOXIN_2"/>
    <property type="match status" value="1"/>
</dbReference>
<dbReference type="AlphaFoldDB" id="A0A1T5F9F4"/>
<evidence type="ECO:0000313" key="7">
    <source>
        <dbReference type="EMBL" id="SKB92813.1"/>
    </source>
</evidence>
<keyword evidence="3" id="KW-1015">Disulfide bond</keyword>
<feature type="signal peptide" evidence="5">
    <location>
        <begin position="1"/>
        <end position="19"/>
    </location>
</feature>
<evidence type="ECO:0000313" key="8">
    <source>
        <dbReference type="Proteomes" id="UP000190541"/>
    </source>
</evidence>
<evidence type="ECO:0000256" key="5">
    <source>
        <dbReference type="SAM" id="SignalP"/>
    </source>
</evidence>
<dbReference type="Proteomes" id="UP000190541">
    <property type="component" value="Unassembled WGS sequence"/>
</dbReference>
<feature type="domain" description="Thioredoxin" evidence="6">
    <location>
        <begin position="330"/>
        <end position="495"/>
    </location>
</feature>
<dbReference type="STRING" id="623280.SAMN05660226_03852"/>
<keyword evidence="2" id="KW-0201">Cytochrome c-type biogenesis</keyword>
<name>A0A1T5F9F4_9SPHI</name>
<dbReference type="PANTHER" id="PTHR42852">
    <property type="entry name" value="THIOL:DISULFIDE INTERCHANGE PROTEIN DSBE"/>
    <property type="match status" value="1"/>
</dbReference>
<protein>
    <submittedName>
        <fullName evidence="7">Thiol-disulfide isomerase or thioredoxin</fullName>
    </submittedName>
</protein>
<keyword evidence="4" id="KW-0676">Redox-active center</keyword>
<dbReference type="OrthoDB" id="743079at2"/>
<dbReference type="GO" id="GO:0030313">
    <property type="term" value="C:cell envelope"/>
    <property type="evidence" value="ECO:0007669"/>
    <property type="project" value="UniProtKB-SubCell"/>
</dbReference>
<dbReference type="RefSeq" id="WP_079718475.1">
    <property type="nucleotide sequence ID" value="NZ_FUYS01000014.1"/>
</dbReference>
<reference evidence="7 8" key="1">
    <citation type="submission" date="2017-02" db="EMBL/GenBank/DDBJ databases">
        <authorList>
            <person name="Peterson S.W."/>
        </authorList>
    </citation>
    <scope>NUCLEOTIDE SEQUENCE [LARGE SCALE GENOMIC DNA]</scope>
    <source>
        <strain evidence="7 8">DSM 22899</strain>
    </source>
</reference>
<proteinExistence type="predicted"/>
<evidence type="ECO:0000256" key="2">
    <source>
        <dbReference type="ARBA" id="ARBA00022748"/>
    </source>
</evidence>
<dbReference type="InterPro" id="IPR013740">
    <property type="entry name" value="Redoxin"/>
</dbReference>
<dbReference type="SUPFAM" id="SSF52833">
    <property type="entry name" value="Thioredoxin-like"/>
    <property type="match status" value="1"/>
</dbReference>